<name>A0A1F6Y4J0_9BACT</name>
<proteinExistence type="predicted"/>
<organism evidence="1 2">
    <name type="scientific">Candidatus Nomurabacteria bacterium RIFCSPLOWO2_12_FULL_37_8</name>
    <dbReference type="NCBI Taxonomy" id="1801793"/>
    <lineage>
        <taxon>Bacteria</taxon>
        <taxon>Candidatus Nomuraibacteriota</taxon>
    </lineage>
</organism>
<evidence type="ECO:0000313" key="1">
    <source>
        <dbReference type="EMBL" id="OGJ01293.1"/>
    </source>
</evidence>
<comment type="caution">
    <text evidence="1">The sequence shown here is derived from an EMBL/GenBank/DDBJ whole genome shotgun (WGS) entry which is preliminary data.</text>
</comment>
<gene>
    <name evidence="1" type="ORF">A3G98_01560</name>
</gene>
<dbReference type="EMBL" id="MFVR01000024">
    <property type="protein sequence ID" value="OGJ01293.1"/>
    <property type="molecule type" value="Genomic_DNA"/>
</dbReference>
<dbReference type="AlphaFoldDB" id="A0A1F6Y4J0"/>
<dbReference type="Proteomes" id="UP000178661">
    <property type="component" value="Unassembled WGS sequence"/>
</dbReference>
<reference evidence="1 2" key="1">
    <citation type="journal article" date="2016" name="Nat. Commun.">
        <title>Thousands of microbial genomes shed light on interconnected biogeochemical processes in an aquifer system.</title>
        <authorList>
            <person name="Anantharaman K."/>
            <person name="Brown C.T."/>
            <person name="Hug L.A."/>
            <person name="Sharon I."/>
            <person name="Castelle C.J."/>
            <person name="Probst A.J."/>
            <person name="Thomas B.C."/>
            <person name="Singh A."/>
            <person name="Wilkins M.J."/>
            <person name="Karaoz U."/>
            <person name="Brodie E.L."/>
            <person name="Williams K.H."/>
            <person name="Hubbard S.S."/>
            <person name="Banfield J.F."/>
        </authorList>
    </citation>
    <scope>NUCLEOTIDE SEQUENCE [LARGE SCALE GENOMIC DNA]</scope>
</reference>
<protein>
    <submittedName>
        <fullName evidence="1">Uncharacterized protein</fullName>
    </submittedName>
</protein>
<sequence>MSSGGVYSAVFLSNGQVYFGKIEENNSKEIILNNVFYLQNSDNSGTAGQSIQGSKFTLIKLGNELHGPTDELFINKQNVLFYEYLRTDSQVVQSIKNYKL</sequence>
<accession>A0A1F6Y4J0</accession>
<evidence type="ECO:0000313" key="2">
    <source>
        <dbReference type="Proteomes" id="UP000178661"/>
    </source>
</evidence>